<dbReference type="EMBL" id="CAADFX010000076">
    <property type="protein sequence ID" value="VFK58135.1"/>
    <property type="molecule type" value="Genomic_DNA"/>
</dbReference>
<name>A0A450ZWH8_9GAMM</name>
<proteinExistence type="predicted"/>
<reference evidence="1" key="1">
    <citation type="submission" date="2019-02" db="EMBL/GenBank/DDBJ databases">
        <authorList>
            <person name="Gruber-Vodicka R. H."/>
            <person name="Seah K. B. B."/>
        </authorList>
    </citation>
    <scope>NUCLEOTIDE SEQUENCE</scope>
    <source>
        <strain evidence="1">BECK_BY1</strain>
    </source>
</reference>
<evidence type="ECO:0000313" key="1">
    <source>
        <dbReference type="EMBL" id="VFK58135.1"/>
    </source>
</evidence>
<organism evidence="1">
    <name type="scientific">Candidatus Kentrum sp. TUN</name>
    <dbReference type="NCBI Taxonomy" id="2126343"/>
    <lineage>
        <taxon>Bacteria</taxon>
        <taxon>Pseudomonadati</taxon>
        <taxon>Pseudomonadota</taxon>
        <taxon>Gammaproteobacteria</taxon>
        <taxon>Candidatus Kentrum</taxon>
    </lineage>
</organism>
<protein>
    <submittedName>
        <fullName evidence="1">Uncharacterized protein</fullName>
    </submittedName>
</protein>
<sequence>MGVVHGLDGPAVGVIGDAALFVGLDALALHDPIHGGLAVDDISVGRRGDVLDGDAVIVDDAGLVVDAFTVLFDFGVAHLLHPVVVGFRGAALHGGGVGFDSFIVQMQMGQFPPGSGEGLESIDALDGRDARQLFSETPISLDYEAFPLLVTFLGRGLSENPSCSIASRIIG</sequence>
<accession>A0A450ZWH8</accession>
<dbReference type="AlphaFoldDB" id="A0A450ZWH8"/>
<gene>
    <name evidence="1" type="ORF">BECKTUN1418D_GA0071000_10766</name>
</gene>